<name>A0ABU1UG94_9MICC</name>
<reference evidence="1 2" key="1">
    <citation type="submission" date="2023-07" db="EMBL/GenBank/DDBJ databases">
        <title>Sorghum-associated microbial communities from plants grown in Nebraska, USA.</title>
        <authorList>
            <person name="Schachtman D."/>
        </authorList>
    </citation>
    <scope>NUCLEOTIDE SEQUENCE [LARGE SCALE GENOMIC DNA]</scope>
    <source>
        <strain evidence="1 2">BE167</strain>
    </source>
</reference>
<comment type="caution">
    <text evidence="1">The sequence shown here is derived from an EMBL/GenBank/DDBJ whole genome shotgun (WGS) entry which is preliminary data.</text>
</comment>
<gene>
    <name evidence="1" type="ORF">J2X01_003517</name>
</gene>
<evidence type="ECO:0000313" key="1">
    <source>
        <dbReference type="EMBL" id="MDR7084209.1"/>
    </source>
</evidence>
<dbReference type="EMBL" id="JAVDVQ010000019">
    <property type="protein sequence ID" value="MDR7084209.1"/>
    <property type="molecule type" value="Genomic_DNA"/>
</dbReference>
<evidence type="ECO:0000313" key="2">
    <source>
        <dbReference type="Proteomes" id="UP001252243"/>
    </source>
</evidence>
<dbReference type="Proteomes" id="UP001252243">
    <property type="component" value="Unassembled WGS sequence"/>
</dbReference>
<keyword evidence="2" id="KW-1185">Reference proteome</keyword>
<protein>
    <submittedName>
        <fullName evidence="1">Transposase YbfD/YdcC</fullName>
    </submittedName>
</protein>
<accession>A0ABU1UG94</accession>
<organism evidence="1 2">
    <name type="scientific">Arthrobacter ginsengisoli</name>
    <dbReference type="NCBI Taxonomy" id="1356565"/>
    <lineage>
        <taxon>Bacteria</taxon>
        <taxon>Bacillati</taxon>
        <taxon>Actinomycetota</taxon>
        <taxon>Actinomycetes</taxon>
        <taxon>Micrococcales</taxon>
        <taxon>Micrococcaceae</taxon>
        <taxon>Arthrobacter</taxon>
    </lineage>
</organism>
<sequence length="107" mass="11300">MDIETADVTGHDVTTITCVCGNTVSQSGLIQCNSQGIPVYIGANTAIPAGLAKWPEDEDLYTLCPSCGRVYSDAVVEETATAPVAFRVDVAASRIAEAIRAHWQLST</sequence>
<proteinExistence type="predicted"/>
<dbReference type="RefSeq" id="WP_310060256.1">
    <property type="nucleotide sequence ID" value="NZ_JAVDVQ010000019.1"/>
</dbReference>